<dbReference type="AlphaFoldDB" id="A0AAJ0U340"/>
<comment type="caution">
    <text evidence="1">The sequence shown here is derived from an EMBL/GenBank/DDBJ whole genome shotgun (WGS) entry which is preliminary data.</text>
</comment>
<dbReference type="RefSeq" id="WP_200345079.1">
    <property type="nucleotide sequence ID" value="NZ_NRSJ01000005.1"/>
</dbReference>
<evidence type="ECO:0000313" key="1">
    <source>
        <dbReference type="EMBL" id="MBK1703917.1"/>
    </source>
</evidence>
<gene>
    <name evidence="1" type="ORF">CKO40_05010</name>
</gene>
<dbReference type="EMBL" id="NRSJ01000005">
    <property type="protein sequence ID" value="MBK1703917.1"/>
    <property type="molecule type" value="Genomic_DNA"/>
</dbReference>
<proteinExistence type="predicted"/>
<sequence length="89" mass="9707">MQDVTFETEITRNHLIRLPDALPVGVRARIRVEILTSDDREAAHDAPGNQIARLAQAAREAHLASGGELMGPDEIAAEVRRRRGGVADD</sequence>
<keyword evidence="2" id="KW-1185">Reference proteome</keyword>
<reference evidence="1" key="1">
    <citation type="submission" date="2017-08" db="EMBL/GenBank/DDBJ databases">
        <authorList>
            <person name="Imhoff J.F."/>
            <person name="Rahn T."/>
            <person name="Kuenzel S."/>
            <person name="Neulinger S.C."/>
        </authorList>
    </citation>
    <scope>NUCLEOTIDE SEQUENCE</scope>
    <source>
        <strain evidence="1">DSM 11080</strain>
    </source>
</reference>
<dbReference type="Proteomes" id="UP001296776">
    <property type="component" value="Unassembled WGS sequence"/>
</dbReference>
<name>A0AAJ0U340_9GAMM</name>
<evidence type="ECO:0000313" key="2">
    <source>
        <dbReference type="Proteomes" id="UP001296776"/>
    </source>
</evidence>
<reference evidence="1" key="2">
    <citation type="journal article" date="2020" name="Microorganisms">
        <title>Osmotic Adaptation and Compatible Solute Biosynthesis of Phototrophic Bacteria as Revealed from Genome Analyses.</title>
        <authorList>
            <person name="Imhoff J.F."/>
            <person name="Rahn T."/>
            <person name="Kunzel S."/>
            <person name="Keller A."/>
            <person name="Neulinger S.C."/>
        </authorList>
    </citation>
    <scope>NUCLEOTIDE SEQUENCE</scope>
    <source>
        <strain evidence="1">DSM 11080</strain>
    </source>
</reference>
<organism evidence="1 2">
    <name type="scientific">Halochromatium glycolicum</name>
    <dbReference type="NCBI Taxonomy" id="85075"/>
    <lineage>
        <taxon>Bacteria</taxon>
        <taxon>Pseudomonadati</taxon>
        <taxon>Pseudomonadota</taxon>
        <taxon>Gammaproteobacteria</taxon>
        <taxon>Chromatiales</taxon>
        <taxon>Chromatiaceae</taxon>
        <taxon>Halochromatium</taxon>
    </lineage>
</organism>
<protein>
    <submittedName>
        <fullName evidence="1">Uncharacterized protein</fullName>
    </submittedName>
</protein>
<accession>A0AAJ0U340</accession>